<feature type="transmembrane region" description="Helical" evidence="1">
    <location>
        <begin position="310"/>
        <end position="329"/>
    </location>
</feature>
<feature type="transmembrane region" description="Helical" evidence="1">
    <location>
        <begin position="205"/>
        <end position="226"/>
    </location>
</feature>
<evidence type="ECO:0000256" key="1">
    <source>
        <dbReference type="SAM" id="Phobius"/>
    </source>
</evidence>
<proteinExistence type="predicted"/>
<dbReference type="InParanoid" id="K0IMY2"/>
<feature type="transmembrane region" description="Helical" evidence="1">
    <location>
        <begin position="85"/>
        <end position="106"/>
    </location>
</feature>
<evidence type="ECO:0000313" key="3">
    <source>
        <dbReference type="Proteomes" id="UP000008037"/>
    </source>
</evidence>
<dbReference type="PATRIC" id="fig|1237085.11.peg.1448"/>
<dbReference type="BioCyc" id="CNIT1237085:G1324-1482-MONOMER"/>
<sequence>MAESDVRVSPVSKPFIVTAVILVFAGSIIGSLWMMSLLGLDLAFARGAFSLHKSFQVDGFLTLIIMGVGYMIVPRFRNVQVPSIRLTYFSFLLVAFSVAASIVSAIGSDLSVPGAFARAAGVSIFAAITLWTLRIHPKLLRIADYFISLSVITLLAINGIHLAGYSAGNPLSGVQLLLLFPVLMIFGVEYKTLPSFIGFIRPRKRLSAVSFGLAAISVVLGLSSALHGDPLLAIAFNVALLGCAAAFAGAVYIFGGFDNSEIMRLIHGEKKARYMYTIQHSRLAFLFLYAGIAVATAFNVSSSYMLYDLAIHYTAIGFIGLTIALYLPLMLPPITGRMIRFTKFNSVPVLLVILALAVRTAGDVAITTQVTSKEVSYLLMTSGWLVVAALSTFVAMIHRSMKEEDNVIDGNL</sequence>
<name>K0IMY2_NITGG</name>
<keyword evidence="1" id="KW-0812">Transmembrane</keyword>
<gene>
    <name evidence="2" type="ordered locus">Ngar_c14840</name>
</gene>
<keyword evidence="1" id="KW-1133">Transmembrane helix</keyword>
<feature type="transmembrane region" description="Helical" evidence="1">
    <location>
        <begin position="232"/>
        <end position="254"/>
    </location>
</feature>
<feature type="transmembrane region" description="Helical" evidence="1">
    <location>
        <begin position="283"/>
        <end position="304"/>
    </location>
</feature>
<feature type="transmembrane region" description="Helical" evidence="1">
    <location>
        <begin position="145"/>
        <end position="167"/>
    </location>
</feature>
<dbReference type="KEGG" id="nga:Ngar_c14840"/>
<feature type="transmembrane region" description="Helical" evidence="1">
    <location>
        <begin position="112"/>
        <end position="133"/>
    </location>
</feature>
<feature type="transmembrane region" description="Helical" evidence="1">
    <location>
        <begin position="173"/>
        <end position="193"/>
    </location>
</feature>
<reference evidence="2 3" key="1">
    <citation type="journal article" date="2012" name="Environ. Microbiol.">
        <title>The genome of the ammonia-oxidizing Candidatus Nitrososphaera gargensis: insights into metabolic versatility and environmental adaptations.</title>
        <authorList>
            <person name="Spang A."/>
            <person name="Poehlein A."/>
            <person name="Offre P."/>
            <person name="Zumbragel S."/>
            <person name="Haider S."/>
            <person name="Rychlik N."/>
            <person name="Nowka B."/>
            <person name="Schmeisser C."/>
            <person name="Lebedeva E.V."/>
            <person name="Rattei T."/>
            <person name="Bohm C."/>
            <person name="Schmid M."/>
            <person name="Galushko A."/>
            <person name="Hatzenpichler R."/>
            <person name="Weinmaier T."/>
            <person name="Daniel R."/>
            <person name="Schleper C."/>
            <person name="Spieck E."/>
            <person name="Streit W."/>
            <person name="Wagner M."/>
        </authorList>
    </citation>
    <scope>NUCLEOTIDE SEQUENCE [LARGE SCALE GENOMIC DNA]</scope>
    <source>
        <strain evidence="3">Ga9.2</strain>
    </source>
</reference>
<feature type="transmembrane region" description="Helical" evidence="1">
    <location>
        <begin position="55"/>
        <end position="73"/>
    </location>
</feature>
<keyword evidence="1" id="KW-0472">Membrane</keyword>
<keyword evidence="3" id="KW-1185">Reference proteome</keyword>
<protein>
    <submittedName>
        <fullName evidence="2">Uncharacterized protein</fullName>
    </submittedName>
</protein>
<feature type="transmembrane region" description="Helical" evidence="1">
    <location>
        <begin position="15"/>
        <end position="35"/>
    </location>
</feature>
<organism evidence="2 3">
    <name type="scientific">Nitrososphaera gargensis (strain Ga9.2)</name>
    <dbReference type="NCBI Taxonomy" id="1237085"/>
    <lineage>
        <taxon>Archaea</taxon>
        <taxon>Nitrososphaerota</taxon>
        <taxon>Nitrososphaeria</taxon>
        <taxon>Nitrososphaerales</taxon>
        <taxon>Nitrososphaeraceae</taxon>
        <taxon>Nitrososphaera</taxon>
    </lineage>
</organism>
<dbReference type="RefSeq" id="WP_015018956.1">
    <property type="nucleotide sequence ID" value="NC_018719.1"/>
</dbReference>
<dbReference type="GeneID" id="13797743"/>
<dbReference type="AlphaFoldDB" id="K0IMY2"/>
<dbReference type="EMBL" id="CP002408">
    <property type="protein sequence ID" value="AFU58419.1"/>
    <property type="molecule type" value="Genomic_DNA"/>
</dbReference>
<accession>K0IMY2</accession>
<evidence type="ECO:0000313" key="2">
    <source>
        <dbReference type="EMBL" id="AFU58419.1"/>
    </source>
</evidence>
<dbReference type="HOGENOM" id="CLU_670177_0_0_2"/>
<dbReference type="Proteomes" id="UP000008037">
    <property type="component" value="Chromosome"/>
</dbReference>
<feature type="transmembrane region" description="Helical" evidence="1">
    <location>
        <begin position="341"/>
        <end position="358"/>
    </location>
</feature>
<dbReference type="OrthoDB" id="11622at2157"/>
<feature type="transmembrane region" description="Helical" evidence="1">
    <location>
        <begin position="378"/>
        <end position="397"/>
    </location>
</feature>